<dbReference type="RefSeq" id="WP_341407948.1">
    <property type="nucleotide sequence ID" value="NZ_JBBUKT010000016.1"/>
</dbReference>
<comment type="caution">
    <text evidence="1">The sequence shown here is derived from an EMBL/GenBank/DDBJ whole genome shotgun (WGS) entry which is preliminary data.</text>
</comment>
<proteinExistence type="predicted"/>
<protein>
    <recommendedName>
        <fullName evidence="3">HEAT repeat domain-containing protein</fullName>
    </recommendedName>
</protein>
<gene>
    <name evidence="1" type="ORF">WKV53_26925</name>
</gene>
<sequence length="411" mass="45640">MKRYAFFIVLGVACFAVGFSSYRFGRDRAIASAFPEDAAEKPVQAVGTAVEAVSSRPAAELISLKEKLKHSYTTCPSAQHDWILRGQTAAVLATMTTAELKSLLEELLSCCPQAHYRHVTEPNLVLITDLLREWGRKDPVAACRAMADAASTADGRMAAFQDWLLRDPSAVTRWMASSDEVPSDLRRAWLSERVKTDPRDAIHQLAGLPPESRASSLIEWSSSCALLPAERKVLLEAVQDDPALLLKCAGRIAGALVDQSVQEAYGFVDSLDLDEEMATSLDDGIFAKWSVRDPQVAFAEWAKQKETRVPDSFLNALDTWSLNSPGAEQAIEWLDTVEAGPAKEKIQVHFIEELTDGERFEQAVRMGMSMDNREEGKRQVLRTVTTWKEKFPDHARERLAAMTREDGVEVK</sequence>
<accession>A0ABU9B5N2</accession>
<keyword evidence="2" id="KW-1185">Reference proteome</keyword>
<name>A0ABU9B5N2_9BACT</name>
<dbReference type="EMBL" id="JBBUKT010000016">
    <property type="protein sequence ID" value="MEK7954180.1"/>
    <property type="molecule type" value="Genomic_DNA"/>
</dbReference>
<evidence type="ECO:0008006" key="3">
    <source>
        <dbReference type="Google" id="ProtNLM"/>
    </source>
</evidence>
<evidence type="ECO:0000313" key="1">
    <source>
        <dbReference type="EMBL" id="MEK7954180.1"/>
    </source>
</evidence>
<evidence type="ECO:0000313" key="2">
    <source>
        <dbReference type="Proteomes" id="UP001371305"/>
    </source>
</evidence>
<dbReference type="Proteomes" id="UP001371305">
    <property type="component" value="Unassembled WGS sequence"/>
</dbReference>
<organism evidence="1 2">
    <name type="scientific">Luteolibacter soli</name>
    <dbReference type="NCBI Taxonomy" id="3135280"/>
    <lineage>
        <taxon>Bacteria</taxon>
        <taxon>Pseudomonadati</taxon>
        <taxon>Verrucomicrobiota</taxon>
        <taxon>Verrucomicrobiia</taxon>
        <taxon>Verrucomicrobiales</taxon>
        <taxon>Verrucomicrobiaceae</taxon>
        <taxon>Luteolibacter</taxon>
    </lineage>
</organism>
<reference evidence="1 2" key="1">
    <citation type="submission" date="2024-04" db="EMBL/GenBank/DDBJ databases">
        <title>Luteolibacter sp. isolated from soil.</title>
        <authorList>
            <person name="An J."/>
        </authorList>
    </citation>
    <scope>NUCLEOTIDE SEQUENCE [LARGE SCALE GENOMIC DNA]</scope>
    <source>
        <strain evidence="1 2">Y139</strain>
    </source>
</reference>